<accession>A0A7K2ILL4</accession>
<gene>
    <name evidence="1" type="ORF">GTW20_00900</name>
</gene>
<organism evidence="1 2">
    <name type="scientific">Nocardiopsis alba</name>
    <dbReference type="NCBI Taxonomy" id="53437"/>
    <lineage>
        <taxon>Bacteria</taxon>
        <taxon>Bacillati</taxon>
        <taxon>Actinomycetota</taxon>
        <taxon>Actinomycetes</taxon>
        <taxon>Streptosporangiales</taxon>
        <taxon>Nocardiopsidaceae</taxon>
        <taxon>Nocardiopsis</taxon>
    </lineage>
</organism>
<evidence type="ECO:0000313" key="2">
    <source>
        <dbReference type="Proteomes" id="UP000467124"/>
    </source>
</evidence>
<evidence type="ECO:0000313" key="1">
    <source>
        <dbReference type="EMBL" id="MYR30859.1"/>
    </source>
</evidence>
<reference evidence="1 2" key="1">
    <citation type="journal article" date="2019" name="Nat. Commun.">
        <title>The antimicrobial potential of Streptomyces from insect microbiomes.</title>
        <authorList>
            <person name="Chevrette M.G."/>
            <person name="Carlson C.M."/>
            <person name="Ortega H.E."/>
            <person name="Thomas C."/>
            <person name="Ananiev G.E."/>
            <person name="Barns K.J."/>
            <person name="Book A.J."/>
            <person name="Cagnazzo J."/>
            <person name="Carlos C."/>
            <person name="Flanigan W."/>
            <person name="Grubbs K.J."/>
            <person name="Horn H.A."/>
            <person name="Hoffmann F.M."/>
            <person name="Klassen J.L."/>
            <person name="Knack J.J."/>
            <person name="Lewin G.R."/>
            <person name="McDonald B.R."/>
            <person name="Muller L."/>
            <person name="Melo W.G.P."/>
            <person name="Pinto-Tomas A.A."/>
            <person name="Schmitz A."/>
            <person name="Wendt-Pienkowski E."/>
            <person name="Wildman S."/>
            <person name="Zhao M."/>
            <person name="Zhang F."/>
            <person name="Bugni T.S."/>
            <person name="Andes D.R."/>
            <person name="Pupo M.T."/>
            <person name="Currie C.R."/>
        </authorList>
    </citation>
    <scope>NUCLEOTIDE SEQUENCE [LARGE SCALE GENOMIC DNA]</scope>
    <source>
        <strain evidence="1 2">SID5840</strain>
    </source>
</reference>
<evidence type="ECO:0008006" key="3">
    <source>
        <dbReference type="Google" id="ProtNLM"/>
    </source>
</evidence>
<dbReference type="EMBL" id="WWHY01000001">
    <property type="protein sequence ID" value="MYR30859.1"/>
    <property type="molecule type" value="Genomic_DNA"/>
</dbReference>
<dbReference type="RefSeq" id="WP_161110030.1">
    <property type="nucleotide sequence ID" value="NZ_WWHY01000001.1"/>
</dbReference>
<dbReference type="AlphaFoldDB" id="A0A7K2ILL4"/>
<dbReference type="Proteomes" id="UP000467124">
    <property type="component" value="Unassembled WGS sequence"/>
</dbReference>
<sequence length="458" mass="51053">MSSHRSDASAHRRFTARPVSLRPPRELARSALLSPLLGTALRLARWCGPVTRVDVQGLPDLNDTRAAIREFGLWPRHLRREEHHRDLWLRRLASPKQASRFLHPWRTALRLGLVECETAQARPAPDLDRWSGSTDQVLRWWTLSFQECVERSLRGVADVEPDTALSRLYEAPDGARVPLGRMTHEVTTAQEEAYLPVHRPGRNLGRLARGVLQLRDTGAVTVIRDGRPGAGPEEHGPERIWVELTDLGRYGVRQILLARRCPAPLIEDFVRLEADRFLDALATFSPDGQLLALTSWLDTRSPENALREIVAVAAGPGRALRRWNAALALGTVSSRIEPSLRRLLEHPDPTVAGMASVVLLSSHMLSEVEREELSVAFGHWTAIDVFAAATAMGETGLKSFLASEAAEGIDRRLFDDVGRLWNPEHPDTREVLRMLGRHHPDPWVAARARAAQAQAPAS</sequence>
<name>A0A7K2ILL4_9ACTN</name>
<protein>
    <recommendedName>
        <fullName evidence="3">HEAT repeat domain-containing protein</fullName>
    </recommendedName>
</protein>
<proteinExistence type="predicted"/>
<comment type="caution">
    <text evidence="1">The sequence shown here is derived from an EMBL/GenBank/DDBJ whole genome shotgun (WGS) entry which is preliminary data.</text>
</comment>